<dbReference type="InterPro" id="IPR007409">
    <property type="entry name" value="Restrct_endonuc_type1_HsdR_N"/>
</dbReference>
<dbReference type="InterPro" id="IPR012340">
    <property type="entry name" value="NA-bd_OB-fold"/>
</dbReference>
<dbReference type="GO" id="GO:0009307">
    <property type="term" value="P:DNA restriction-modification system"/>
    <property type="evidence" value="ECO:0007669"/>
    <property type="project" value="UniProtKB-KW"/>
</dbReference>
<protein>
    <recommendedName>
        <fullName evidence="1">S1 motif domain-containing protein</fullName>
    </recommendedName>
</protein>
<dbReference type="RefSeq" id="WP_055186483.1">
    <property type="nucleotide sequence ID" value="NZ_CYXN01000020.1"/>
</dbReference>
<dbReference type="Gene3D" id="3.90.1570.50">
    <property type="match status" value="1"/>
</dbReference>
<dbReference type="GO" id="GO:0003677">
    <property type="term" value="F:DNA binding"/>
    <property type="evidence" value="ECO:0007669"/>
    <property type="project" value="UniProtKB-KW"/>
</dbReference>
<reference evidence="2 3" key="1">
    <citation type="submission" date="2015-09" db="EMBL/GenBank/DDBJ databases">
        <authorList>
            <consortium name="Pathogen Informatics"/>
        </authorList>
    </citation>
    <scope>NUCLEOTIDE SEQUENCE [LARGE SCALE GENOMIC DNA]</scope>
    <source>
        <strain evidence="2 3">2789STDY5834970</strain>
    </source>
</reference>
<dbReference type="SMART" id="SM00316">
    <property type="entry name" value="S1"/>
    <property type="match status" value="1"/>
</dbReference>
<gene>
    <name evidence="2" type="ORF">ERS852582_02104</name>
</gene>
<dbReference type="InterPro" id="IPR003029">
    <property type="entry name" value="S1_domain"/>
</dbReference>
<dbReference type="Pfam" id="PF04313">
    <property type="entry name" value="HSDR_N"/>
    <property type="match status" value="1"/>
</dbReference>
<dbReference type="InterPro" id="IPR027417">
    <property type="entry name" value="P-loop_NTPase"/>
</dbReference>
<dbReference type="GO" id="GO:0009035">
    <property type="term" value="F:type I site-specific deoxyribonuclease activity"/>
    <property type="evidence" value="ECO:0007669"/>
    <property type="project" value="UniProtKB-EC"/>
</dbReference>
<dbReference type="AlphaFoldDB" id="A0A173UHL5"/>
<feature type="domain" description="S1 motif" evidence="1">
    <location>
        <begin position="815"/>
        <end position="887"/>
    </location>
</feature>
<evidence type="ECO:0000313" key="3">
    <source>
        <dbReference type="Proteomes" id="UP000095649"/>
    </source>
</evidence>
<organism evidence="2 3">
    <name type="scientific">Faecalibacterium prausnitzii</name>
    <dbReference type="NCBI Taxonomy" id="853"/>
    <lineage>
        <taxon>Bacteria</taxon>
        <taxon>Bacillati</taxon>
        <taxon>Bacillota</taxon>
        <taxon>Clostridia</taxon>
        <taxon>Eubacteriales</taxon>
        <taxon>Oscillospiraceae</taxon>
        <taxon>Faecalibacterium</taxon>
    </lineage>
</organism>
<proteinExistence type="predicted"/>
<dbReference type="Proteomes" id="UP000095649">
    <property type="component" value="Unassembled WGS sequence"/>
</dbReference>
<sequence length="888" mass="102687">MALYCELENIITESDVEQKFIYPFLKAETPIGLGLKDSEILTKHILRKKLIDKGQKQKYYFPDYLVAIRGIPTLILEAKAPNELLANGYSEARLYAQEVNASFPHKINACQYIIASNGCETWMGYVDQAEPVLRLIHSDFNIENKLFCELVEHCSHEALLNLANRYYVDLRGNARFNSPVSQLGGKRVQNEEMVENSFGRTLVFENRSIFDPETEQDRTVIVKNAYIPSPKREQHIEPIYKEIKRFDLPSRKNSTALSTETPVELVDKLSEKILNNQEAYSLMLLIGNVGSGKTTFTRYFRYAFLEEKYPELAARCEWIFINMNLAPVSNNEIYNWLKKQIIDSIKETHNDLDFEDFGVIKRVFRREISRFDKGLGSLLCGSDVERNRELYKILNEAIRNVDSYLEALLFFIKENYAKIPIVVLDNCDKRNKGEQLLMFEVAQWLRAQYKCIVILPMRDATYDTYKSEPPLDTVVRDLVFRIDPPDLLRVLQARLDYITRITEQSSNTYILENGMRVAVKRSELIEYFKYIIVAIRKDRWVANLFYRLADKNTRNGIQIFEDFCKSGHMKEKDILAMRVLGDDAQIPAYRFENVLLRKNRRFYNGDESNFVNLFASDYNDDFPDPFVRADILNWLYQVQALSGPTGDKGLFQVSELARSLQVYGHSLAVIYRELAYLARKNLVLCENSAMPIEEGDLVKITIPGALHLQMLRNVSYLSACAEDTLFKNTEVMTRISNRLKFHESDSKLVVALNARDLVNYLIEYRKEYLTNSDELVSEKAIISSVDLNDSLHAVEQWIQADENLKKTISEIDYFTVDMDVDACVVSKNSGGVVCTIADKDVKGFISSLEPKYSFPRDVYSKIKPGDILKCKVMEFDFTHRSFQLKYLN</sequence>
<evidence type="ECO:0000259" key="1">
    <source>
        <dbReference type="SMART" id="SM00316"/>
    </source>
</evidence>
<name>A0A173UHL5_9FIRM</name>
<dbReference type="SUPFAM" id="SSF52540">
    <property type="entry name" value="P-loop containing nucleoside triphosphate hydrolases"/>
    <property type="match status" value="1"/>
</dbReference>
<accession>A0A173UHL5</accession>
<dbReference type="Gene3D" id="3.40.50.300">
    <property type="entry name" value="P-loop containing nucleotide triphosphate hydrolases"/>
    <property type="match status" value="1"/>
</dbReference>
<dbReference type="SUPFAM" id="SSF50249">
    <property type="entry name" value="Nucleic acid-binding proteins"/>
    <property type="match status" value="1"/>
</dbReference>
<dbReference type="CDD" id="cd00164">
    <property type="entry name" value="S1_like"/>
    <property type="match status" value="1"/>
</dbReference>
<evidence type="ECO:0000313" key="2">
    <source>
        <dbReference type="EMBL" id="CUN13846.1"/>
    </source>
</evidence>
<dbReference type="Gene3D" id="2.40.50.140">
    <property type="entry name" value="Nucleic acid-binding proteins"/>
    <property type="match status" value="1"/>
</dbReference>
<dbReference type="GO" id="GO:0005524">
    <property type="term" value="F:ATP binding"/>
    <property type="evidence" value="ECO:0007669"/>
    <property type="project" value="UniProtKB-KW"/>
</dbReference>
<dbReference type="OrthoDB" id="9764644at2"/>
<dbReference type="EMBL" id="CYXN01000020">
    <property type="protein sequence ID" value="CUN13846.1"/>
    <property type="molecule type" value="Genomic_DNA"/>
</dbReference>